<dbReference type="InterPro" id="IPR018247">
    <property type="entry name" value="EF_Hand_1_Ca_BS"/>
</dbReference>
<gene>
    <name evidence="1" type="ORF">SAMN02746066_01094</name>
</gene>
<accession>A0A1M7GSZ5</accession>
<evidence type="ECO:0008006" key="3">
    <source>
        <dbReference type="Google" id="ProtNLM"/>
    </source>
</evidence>
<sequence length="124" mass="14487">MKTLLRPHHGLCIQFYEGKGYNEEFTKKMDALINQIQRNPRMVIQLHTAVDELCNSCPNNIDSECISYEKVKRFDEKVLSYCDLNSGQVLSMQEFLQLVKDMIIEKDLQPSICSDCEWYSICIK</sequence>
<name>A0A1M7GSZ5_9FIRM</name>
<dbReference type="Proteomes" id="UP000184038">
    <property type="component" value="Unassembled WGS sequence"/>
</dbReference>
<dbReference type="InterPro" id="IPR009702">
    <property type="entry name" value="DUF1284"/>
</dbReference>
<protein>
    <recommendedName>
        <fullName evidence="3">DUF1284 domain-containing protein</fullName>
    </recommendedName>
</protein>
<dbReference type="OrthoDB" id="121064at2"/>
<dbReference type="AlphaFoldDB" id="A0A1M7GSZ5"/>
<reference evidence="1 2" key="1">
    <citation type="submission" date="2016-11" db="EMBL/GenBank/DDBJ databases">
        <authorList>
            <person name="Jaros S."/>
            <person name="Januszkiewicz K."/>
            <person name="Wedrychowicz H."/>
        </authorList>
    </citation>
    <scope>NUCLEOTIDE SEQUENCE [LARGE SCALE GENOMIC DNA]</scope>
    <source>
        <strain evidence="1 2">DSM 15930</strain>
    </source>
</reference>
<keyword evidence="2" id="KW-1185">Reference proteome</keyword>
<dbReference type="EMBL" id="FRCP01000007">
    <property type="protein sequence ID" value="SHM19268.1"/>
    <property type="molecule type" value="Genomic_DNA"/>
</dbReference>
<evidence type="ECO:0000313" key="2">
    <source>
        <dbReference type="Proteomes" id="UP000184038"/>
    </source>
</evidence>
<dbReference type="Pfam" id="PF06935">
    <property type="entry name" value="DUF1284"/>
    <property type="match status" value="1"/>
</dbReference>
<dbReference type="PROSITE" id="PS00018">
    <property type="entry name" value="EF_HAND_1"/>
    <property type="match status" value="1"/>
</dbReference>
<dbReference type="STRING" id="1120996.SAMN02746066_01094"/>
<dbReference type="RefSeq" id="WP_073284226.1">
    <property type="nucleotide sequence ID" value="NZ_FRCP01000007.1"/>
</dbReference>
<organism evidence="1 2">
    <name type="scientific">Anaerosporobacter mobilis DSM 15930</name>
    <dbReference type="NCBI Taxonomy" id="1120996"/>
    <lineage>
        <taxon>Bacteria</taxon>
        <taxon>Bacillati</taxon>
        <taxon>Bacillota</taxon>
        <taxon>Clostridia</taxon>
        <taxon>Lachnospirales</taxon>
        <taxon>Lachnospiraceae</taxon>
        <taxon>Anaerosporobacter</taxon>
    </lineage>
</organism>
<evidence type="ECO:0000313" key="1">
    <source>
        <dbReference type="EMBL" id="SHM19268.1"/>
    </source>
</evidence>
<proteinExistence type="predicted"/>